<organism evidence="2">
    <name type="scientific">Candidatus Tenderia electrophaga</name>
    <dbReference type="NCBI Taxonomy" id="1748243"/>
    <lineage>
        <taxon>Bacteria</taxon>
        <taxon>Pseudomonadati</taxon>
        <taxon>Pseudomonadota</taxon>
        <taxon>Gammaproteobacteria</taxon>
        <taxon>Candidatus Tenderiales</taxon>
        <taxon>Candidatus Tenderiaceae</taxon>
        <taxon>Candidatus Tenderia</taxon>
    </lineage>
</organism>
<protein>
    <recommendedName>
        <fullName evidence="1">Chaperone NapD</fullName>
    </recommendedName>
    <alternativeName>
        <fullName evidence="1">NapA signal peptide-binding chaperone NapD</fullName>
    </alternativeName>
</protein>
<comment type="subunit">
    <text evidence="1">Interacts with the cytoplasmic NapA precursor.</text>
</comment>
<reference evidence="2" key="1">
    <citation type="journal article" date="2020" name="mSystems">
        <title>Genome- and Community-Level Interaction Insights into Carbon Utilization and Element Cycling Functions of Hydrothermarchaeota in Hydrothermal Sediment.</title>
        <authorList>
            <person name="Zhou Z."/>
            <person name="Liu Y."/>
            <person name="Xu W."/>
            <person name="Pan J."/>
            <person name="Luo Z.H."/>
            <person name="Li M."/>
        </authorList>
    </citation>
    <scope>NUCLEOTIDE SEQUENCE [LARGE SCALE GENOMIC DNA]</scope>
    <source>
        <strain evidence="2">HyVt-505</strain>
    </source>
</reference>
<comment type="similarity">
    <text evidence="1">Belongs to the NapD family.</text>
</comment>
<comment type="function">
    <text evidence="1">Chaperone for NapA, the catalytic subunit of the periplasmic nitrate reductase. It binds directly and specifically to the twin-arginine signal peptide of NapA, preventing premature interaction with the Tat translocase and premature export.</text>
</comment>
<accession>A0A832J5W7</accession>
<gene>
    <name evidence="1" type="primary">napD</name>
    <name evidence="2" type="ORF">ENJ65_01080</name>
</gene>
<dbReference type="InterPro" id="IPR005623">
    <property type="entry name" value="Chaperone_NapD_NO3_reduct"/>
</dbReference>
<keyword evidence="1" id="KW-0963">Cytoplasm</keyword>
<dbReference type="AlphaFoldDB" id="A0A832J5W7"/>
<dbReference type="Pfam" id="PF03927">
    <property type="entry name" value="NapD"/>
    <property type="match status" value="1"/>
</dbReference>
<dbReference type="EMBL" id="DRNF01000074">
    <property type="protein sequence ID" value="HHJ80206.1"/>
    <property type="molecule type" value="Genomic_DNA"/>
</dbReference>
<sequence length="107" mass="11637">MMNLSAILVITAPAGIEACMSLLNDQPGLSVHHSDPITGKIMLIQEAESVDAEVAGLKRIKALDGVSMAEMIYHYFEDDEALELQMPADLDDFQGLGQLPEHLKNTT</sequence>
<evidence type="ECO:0000313" key="2">
    <source>
        <dbReference type="EMBL" id="HHJ80206.1"/>
    </source>
</evidence>
<dbReference type="HAMAP" id="MF_02200">
    <property type="entry name" value="NapD"/>
    <property type="match status" value="1"/>
</dbReference>
<dbReference type="Gene3D" id="3.30.70.920">
    <property type="match status" value="1"/>
</dbReference>
<keyword evidence="1" id="KW-0143">Chaperone</keyword>
<dbReference type="GO" id="GO:0005048">
    <property type="term" value="F:signal sequence binding"/>
    <property type="evidence" value="ECO:0007669"/>
    <property type="project" value="UniProtKB-UniRule"/>
</dbReference>
<evidence type="ECO:0000256" key="1">
    <source>
        <dbReference type="HAMAP-Rule" id="MF_02200"/>
    </source>
</evidence>
<dbReference type="GO" id="GO:0005737">
    <property type="term" value="C:cytoplasm"/>
    <property type="evidence" value="ECO:0007669"/>
    <property type="project" value="UniProtKB-SubCell"/>
</dbReference>
<name>A0A832J5W7_9GAMM</name>
<comment type="subcellular location">
    <subcellularLocation>
        <location evidence="1">Cytoplasm</location>
    </subcellularLocation>
</comment>
<proteinExistence type="inferred from homology"/>
<dbReference type="Proteomes" id="UP000885832">
    <property type="component" value="Unassembled WGS sequence"/>
</dbReference>
<comment type="caution">
    <text evidence="2">The sequence shown here is derived from an EMBL/GenBank/DDBJ whole genome shotgun (WGS) entry which is preliminary data.</text>
</comment>
<dbReference type="GO" id="GO:0051224">
    <property type="term" value="P:negative regulation of protein transport"/>
    <property type="evidence" value="ECO:0007669"/>
    <property type="project" value="UniProtKB-UniRule"/>
</dbReference>